<reference evidence="1 2" key="1">
    <citation type="journal article" date="2022" name="Plant J.">
        <title>Chromosome-level genome of Camellia lanceoleosa provides a valuable resource for understanding genome evolution and self-incompatibility.</title>
        <authorList>
            <person name="Gong W."/>
            <person name="Xiao S."/>
            <person name="Wang L."/>
            <person name="Liao Z."/>
            <person name="Chang Y."/>
            <person name="Mo W."/>
            <person name="Hu G."/>
            <person name="Li W."/>
            <person name="Zhao G."/>
            <person name="Zhu H."/>
            <person name="Hu X."/>
            <person name="Ji K."/>
            <person name="Xiang X."/>
            <person name="Song Q."/>
            <person name="Yuan D."/>
            <person name="Jin S."/>
            <person name="Zhang L."/>
        </authorList>
    </citation>
    <scope>NUCLEOTIDE SEQUENCE [LARGE SCALE GENOMIC DNA]</scope>
    <source>
        <strain evidence="1">SQ_2022a</strain>
    </source>
</reference>
<comment type="caution">
    <text evidence="1">The sequence shown here is derived from an EMBL/GenBank/DDBJ whole genome shotgun (WGS) entry which is preliminary data.</text>
</comment>
<keyword evidence="2" id="KW-1185">Reference proteome</keyword>
<dbReference type="Proteomes" id="UP001060215">
    <property type="component" value="Chromosome 8"/>
</dbReference>
<evidence type="ECO:0000313" key="1">
    <source>
        <dbReference type="EMBL" id="KAI8001825.1"/>
    </source>
</evidence>
<protein>
    <submittedName>
        <fullName evidence="1">Uncharacterized protein</fullName>
    </submittedName>
</protein>
<accession>A0ACC0GL64</accession>
<proteinExistence type="predicted"/>
<evidence type="ECO:0000313" key="2">
    <source>
        <dbReference type="Proteomes" id="UP001060215"/>
    </source>
</evidence>
<dbReference type="EMBL" id="CM045765">
    <property type="protein sequence ID" value="KAI8001825.1"/>
    <property type="molecule type" value="Genomic_DNA"/>
</dbReference>
<organism evidence="1 2">
    <name type="scientific">Camellia lanceoleosa</name>
    <dbReference type="NCBI Taxonomy" id="1840588"/>
    <lineage>
        <taxon>Eukaryota</taxon>
        <taxon>Viridiplantae</taxon>
        <taxon>Streptophyta</taxon>
        <taxon>Embryophyta</taxon>
        <taxon>Tracheophyta</taxon>
        <taxon>Spermatophyta</taxon>
        <taxon>Magnoliopsida</taxon>
        <taxon>eudicotyledons</taxon>
        <taxon>Gunneridae</taxon>
        <taxon>Pentapetalae</taxon>
        <taxon>asterids</taxon>
        <taxon>Ericales</taxon>
        <taxon>Theaceae</taxon>
        <taxon>Camellia</taxon>
    </lineage>
</organism>
<sequence>MSLSSASLSLSPSPLLPPPSPPSRSPVTRAPIYLIVGHHRLRSITHGSSIGGSSHCKWVSRFKLYPID</sequence>
<gene>
    <name evidence="1" type="ORF">LOK49_LG09G02654</name>
</gene>
<name>A0ACC0GL64_9ERIC</name>